<dbReference type="Proteomes" id="UP000885680">
    <property type="component" value="Unassembled WGS sequence"/>
</dbReference>
<dbReference type="GO" id="GO:0006508">
    <property type="term" value="P:proteolysis"/>
    <property type="evidence" value="ECO:0007669"/>
    <property type="project" value="TreeGrafter"/>
</dbReference>
<dbReference type="GO" id="GO:0004176">
    <property type="term" value="F:ATP-dependent peptidase activity"/>
    <property type="evidence" value="ECO:0007669"/>
    <property type="project" value="TreeGrafter"/>
</dbReference>
<dbReference type="Gene3D" id="1.10.8.60">
    <property type="match status" value="1"/>
</dbReference>
<dbReference type="Pfam" id="PF00004">
    <property type="entry name" value="AAA"/>
    <property type="match status" value="1"/>
</dbReference>
<comment type="caution">
    <text evidence="3">The sequence shown here is derived from an EMBL/GenBank/DDBJ whole genome shotgun (WGS) entry which is preliminary data.</text>
</comment>
<dbReference type="InterPro" id="IPR003593">
    <property type="entry name" value="AAA+_ATPase"/>
</dbReference>
<dbReference type="SUPFAM" id="SSF52540">
    <property type="entry name" value="P-loop containing nucleoside triphosphate hydrolases"/>
    <property type="match status" value="1"/>
</dbReference>
<evidence type="ECO:0000313" key="3">
    <source>
        <dbReference type="EMBL" id="HET99367.1"/>
    </source>
</evidence>
<gene>
    <name evidence="3" type="ORF">ENH89_03105</name>
</gene>
<protein>
    <submittedName>
        <fullName evidence="3">ATP-binding protein</fullName>
    </submittedName>
</protein>
<evidence type="ECO:0000313" key="4">
    <source>
        <dbReference type="Proteomes" id="UP000885680"/>
    </source>
</evidence>
<feature type="domain" description="AAA+ ATPase" evidence="2">
    <location>
        <begin position="278"/>
        <end position="418"/>
    </location>
</feature>
<evidence type="ECO:0000259" key="2">
    <source>
        <dbReference type="SMART" id="SM00382"/>
    </source>
</evidence>
<name>A0A9C9NDV1_9HYPH</name>
<dbReference type="AlphaFoldDB" id="A0A9C9NDV1"/>
<dbReference type="EMBL" id="DRGN01000040">
    <property type="protein sequence ID" value="HET99367.1"/>
    <property type="molecule type" value="Genomic_DNA"/>
</dbReference>
<dbReference type="InterPro" id="IPR003959">
    <property type="entry name" value="ATPase_AAA_core"/>
</dbReference>
<dbReference type="Gene3D" id="3.40.50.300">
    <property type="entry name" value="P-loop containing nucleotide triphosphate hydrolases"/>
    <property type="match status" value="1"/>
</dbReference>
<accession>A0A9C9NDV1</accession>
<dbReference type="GO" id="GO:0030163">
    <property type="term" value="P:protein catabolic process"/>
    <property type="evidence" value="ECO:0007669"/>
    <property type="project" value="TreeGrafter"/>
</dbReference>
<proteinExistence type="predicted"/>
<dbReference type="GO" id="GO:0016887">
    <property type="term" value="F:ATP hydrolysis activity"/>
    <property type="evidence" value="ECO:0007669"/>
    <property type="project" value="InterPro"/>
</dbReference>
<dbReference type="GO" id="GO:0005886">
    <property type="term" value="C:plasma membrane"/>
    <property type="evidence" value="ECO:0007669"/>
    <property type="project" value="TreeGrafter"/>
</dbReference>
<reference evidence="3" key="1">
    <citation type="journal article" date="2020" name="mSystems">
        <title>Genome- and Community-Level Interaction Insights into Carbon Utilization and Element Cycling Functions of Hydrothermarchaeota in Hydrothermal Sediment.</title>
        <authorList>
            <person name="Zhou Z."/>
            <person name="Liu Y."/>
            <person name="Xu W."/>
            <person name="Pan J."/>
            <person name="Luo Z.H."/>
            <person name="Li M."/>
        </authorList>
    </citation>
    <scope>NUCLEOTIDE SEQUENCE</scope>
    <source>
        <strain evidence="3">HyVt-347</strain>
    </source>
</reference>
<feature type="non-terminal residue" evidence="3">
    <location>
        <position position="451"/>
    </location>
</feature>
<dbReference type="PANTHER" id="PTHR23076:SF97">
    <property type="entry name" value="ATP-DEPENDENT ZINC METALLOPROTEASE YME1L1"/>
    <property type="match status" value="1"/>
</dbReference>
<dbReference type="GO" id="GO:0005524">
    <property type="term" value="F:ATP binding"/>
    <property type="evidence" value="ECO:0007669"/>
    <property type="project" value="UniProtKB-KW"/>
</dbReference>
<dbReference type="PANTHER" id="PTHR23076">
    <property type="entry name" value="METALLOPROTEASE M41 FTSH"/>
    <property type="match status" value="1"/>
</dbReference>
<keyword evidence="3" id="KW-0547">Nucleotide-binding</keyword>
<dbReference type="CDD" id="cd19481">
    <property type="entry name" value="RecA-like_protease"/>
    <property type="match status" value="1"/>
</dbReference>
<organism evidence="3 4">
    <name type="scientific">Aurantimonas coralicida</name>
    <dbReference type="NCBI Taxonomy" id="182270"/>
    <lineage>
        <taxon>Bacteria</taxon>
        <taxon>Pseudomonadati</taxon>
        <taxon>Pseudomonadota</taxon>
        <taxon>Alphaproteobacteria</taxon>
        <taxon>Hyphomicrobiales</taxon>
        <taxon>Aurantimonadaceae</taxon>
        <taxon>Aurantimonas</taxon>
    </lineage>
</organism>
<dbReference type="SMART" id="SM00382">
    <property type="entry name" value="AAA"/>
    <property type="match status" value="1"/>
</dbReference>
<dbReference type="InterPro" id="IPR027417">
    <property type="entry name" value="P-loop_NTPase"/>
</dbReference>
<feature type="region of interest" description="Disordered" evidence="1">
    <location>
        <begin position="1"/>
        <end position="34"/>
    </location>
</feature>
<keyword evidence="3" id="KW-0067">ATP-binding</keyword>
<sequence>MATLLLGDTPETGARPDDPPAVSTPQSATGGRGRPVVAAQRALAGLSPSSDALAARLVRPLWGLREKVSDGGHLLIVLRTRSVDWNAAAEAAAKALLYAAAILREVHFRITSESIDPGARRKTGFESIAEALQADHLIVAVPVGGDLPAPAGSLLDLEIDLTAPLTTAEIARTIRRTLRTSSVQRPAPSGCPCPPPEVDLSALNPLEIDVVIRKAATPAAAFTALEKIAALRGDAAGATRPPPSLEDLQGYGDAKDWGLALARDLGAYRAGSLAWADVDAGALLVGPPGTGKTLFASALAKSAGVTFFPTSYAQWQASKDGHLGSVVQAIRKVFSEANAAAPALIFIDELDTLPARGGGERHADWWAAITTCLLECMDGTSRREGVVVIAACNHDRNLDPAIVRSGRLDRRFWIGLPDEKQLAAILAHHLPGIDAAAIEPVAVSLAGFTSG</sequence>
<evidence type="ECO:0000256" key="1">
    <source>
        <dbReference type="SAM" id="MobiDB-lite"/>
    </source>
</evidence>